<protein>
    <recommendedName>
        <fullName evidence="2">Single-stranded-DNA-specific exonuclease RecJ</fullName>
    </recommendedName>
</protein>
<keyword evidence="4" id="KW-0378">Hydrolase</keyword>
<name>A0A316E7S0_9FLAO</name>
<dbReference type="RefSeq" id="WP_109648533.1">
    <property type="nucleotide sequence ID" value="NZ_JACWLN010000002.1"/>
</dbReference>
<feature type="domain" description="RecJ OB" evidence="8">
    <location>
        <begin position="452"/>
        <end position="567"/>
    </location>
</feature>
<dbReference type="EMBL" id="JACWLN010000002">
    <property type="protein sequence ID" value="MBD1260132.1"/>
    <property type="molecule type" value="Genomic_DNA"/>
</dbReference>
<dbReference type="InterPro" id="IPR051673">
    <property type="entry name" value="SSDNA_exonuclease_RecJ"/>
</dbReference>
<dbReference type="Proteomes" id="UP000245667">
    <property type="component" value="Unassembled WGS sequence"/>
</dbReference>
<dbReference type="PANTHER" id="PTHR30255">
    <property type="entry name" value="SINGLE-STRANDED-DNA-SPECIFIC EXONUCLEASE RECJ"/>
    <property type="match status" value="1"/>
</dbReference>
<dbReference type="PANTHER" id="PTHR30255:SF2">
    <property type="entry name" value="SINGLE-STRANDED-DNA-SPECIFIC EXONUCLEASE RECJ"/>
    <property type="match status" value="1"/>
</dbReference>
<evidence type="ECO:0000256" key="1">
    <source>
        <dbReference type="ARBA" id="ARBA00005915"/>
    </source>
</evidence>
<keyword evidence="12" id="KW-1185">Reference proteome</keyword>
<keyword evidence="3" id="KW-0540">Nuclease</keyword>
<comment type="similarity">
    <text evidence="1">Belongs to the RecJ family.</text>
</comment>
<dbReference type="NCBIfam" id="TIGR00644">
    <property type="entry name" value="recJ"/>
    <property type="match status" value="1"/>
</dbReference>
<evidence type="ECO:0000256" key="2">
    <source>
        <dbReference type="ARBA" id="ARBA00019841"/>
    </source>
</evidence>
<comment type="caution">
    <text evidence="10">The sequence shown here is derived from an EMBL/GenBank/DDBJ whole genome shotgun (WGS) entry which is preliminary data.</text>
</comment>
<dbReference type="GO" id="GO:0006281">
    <property type="term" value="P:DNA repair"/>
    <property type="evidence" value="ECO:0007669"/>
    <property type="project" value="InterPro"/>
</dbReference>
<evidence type="ECO:0000259" key="8">
    <source>
        <dbReference type="Pfam" id="PF17768"/>
    </source>
</evidence>
<dbReference type="SUPFAM" id="SSF64182">
    <property type="entry name" value="DHH phosphoesterases"/>
    <property type="match status" value="1"/>
</dbReference>
<dbReference type="OrthoDB" id="9809852at2"/>
<dbReference type="InterPro" id="IPR003156">
    <property type="entry name" value="DHHA1_dom"/>
</dbReference>
<dbReference type="Proteomes" id="UP000651837">
    <property type="component" value="Unassembled WGS sequence"/>
</dbReference>
<sequence length="570" mass="63238">MRWTLKPKPEPQQIEQLAKALKVDGLVAQLLVQRGITTYEEAKKFFRPELTDLHDPFLMKDMDLAVARIEKAIAAGENILIYGDYDVDGTTSVALVSSYLLTYYPNVATYIPDRYDEGYGVSYKGIDFAHDNGFSLIIALDCGIKAIDKVDYAKEKGIDFIICDHHRPGSQLPNAIAILDAKRDDCSYPYDELCGCGVGFKLIQALGSRRGETIDDLVYYLDLVATAIGADIVPITGENRILAFYGLKVINEQPRIGFKAIINQIKKKELTITDVVFVIAPRINAAGRMKHGQHAVNLLVAEHLDAAEKFAKEIEQFNFDRKNLDQEITAEALAQITENGEEKRFTSVVFKDTWHKGVIGIVASRLIETFYRPTLVFTKSGDRLAASARSVKGFDVYNALQECADCIEQFGGHKYAAGLTLLPEQYLPFKEKFEKVVTETIAPHLLTPEILVDATIPLNDITPKLLRIIQQFAPFGPGNMTPVFMAEGLCDTGYAKGVGEDGKHLKCRVIQNSNVSSSTVERSINAIGFGLGDKLPAVQNGRNFSAVFSIEENEWNGNVSLQLKLKDIKE</sequence>
<dbReference type="GO" id="GO:0003676">
    <property type="term" value="F:nucleic acid binding"/>
    <property type="evidence" value="ECO:0007669"/>
    <property type="project" value="InterPro"/>
</dbReference>
<keyword evidence="5 10" id="KW-0269">Exonuclease</keyword>
<dbReference type="EMBL" id="QGGQ01000001">
    <property type="protein sequence ID" value="PWK25592.1"/>
    <property type="molecule type" value="Genomic_DNA"/>
</dbReference>
<dbReference type="InterPro" id="IPR001667">
    <property type="entry name" value="DDH_dom"/>
</dbReference>
<evidence type="ECO:0000256" key="3">
    <source>
        <dbReference type="ARBA" id="ARBA00022722"/>
    </source>
</evidence>
<dbReference type="Pfam" id="PF02272">
    <property type="entry name" value="DHHA1"/>
    <property type="match status" value="1"/>
</dbReference>
<proteinExistence type="inferred from homology"/>
<dbReference type="GO" id="GO:0006310">
    <property type="term" value="P:DNA recombination"/>
    <property type="evidence" value="ECO:0007669"/>
    <property type="project" value="InterPro"/>
</dbReference>
<dbReference type="Gene3D" id="3.90.1640.30">
    <property type="match status" value="1"/>
</dbReference>
<evidence type="ECO:0000259" key="7">
    <source>
        <dbReference type="Pfam" id="PF02272"/>
    </source>
</evidence>
<evidence type="ECO:0000313" key="11">
    <source>
        <dbReference type="Proteomes" id="UP000245667"/>
    </source>
</evidence>
<reference evidence="10 11" key="1">
    <citation type="submission" date="2018-05" db="EMBL/GenBank/DDBJ databases">
        <title>Genomic Encyclopedia of Archaeal and Bacterial Type Strains, Phase II (KMG-II): from individual species to whole genera.</title>
        <authorList>
            <person name="Goeker M."/>
        </authorList>
    </citation>
    <scope>NUCLEOTIDE SEQUENCE [LARGE SCALE GENOMIC DNA]</scope>
    <source>
        <strain evidence="10 11">DSM 23514</strain>
    </source>
</reference>
<accession>A0A316E7S0</accession>
<dbReference type="Pfam" id="PF17768">
    <property type="entry name" value="RecJ_OB"/>
    <property type="match status" value="1"/>
</dbReference>
<feature type="domain" description="DHHA1" evidence="7">
    <location>
        <begin position="349"/>
        <end position="437"/>
    </location>
</feature>
<evidence type="ECO:0000313" key="12">
    <source>
        <dbReference type="Proteomes" id="UP000651837"/>
    </source>
</evidence>
<gene>
    <name evidence="9" type="primary">recJ</name>
    <name evidence="9" type="ORF">HZY62_06015</name>
    <name evidence="10" type="ORF">LX92_00334</name>
</gene>
<dbReference type="InterPro" id="IPR041122">
    <property type="entry name" value="RecJ_OB"/>
</dbReference>
<evidence type="ECO:0000313" key="9">
    <source>
        <dbReference type="EMBL" id="MBD1260132.1"/>
    </source>
</evidence>
<dbReference type="Pfam" id="PF01368">
    <property type="entry name" value="DHH"/>
    <property type="match status" value="1"/>
</dbReference>
<dbReference type="InterPro" id="IPR004610">
    <property type="entry name" value="RecJ"/>
</dbReference>
<organism evidence="10 11">
    <name type="scientific">Maribacter polysiphoniae</name>
    <dbReference type="NCBI Taxonomy" id="429344"/>
    <lineage>
        <taxon>Bacteria</taxon>
        <taxon>Pseudomonadati</taxon>
        <taxon>Bacteroidota</taxon>
        <taxon>Flavobacteriia</taxon>
        <taxon>Flavobacteriales</taxon>
        <taxon>Flavobacteriaceae</taxon>
        <taxon>Maribacter</taxon>
    </lineage>
</organism>
<evidence type="ECO:0000313" key="10">
    <source>
        <dbReference type="EMBL" id="PWK25592.1"/>
    </source>
</evidence>
<dbReference type="InterPro" id="IPR038763">
    <property type="entry name" value="DHH_sf"/>
</dbReference>
<evidence type="ECO:0000256" key="5">
    <source>
        <dbReference type="ARBA" id="ARBA00022839"/>
    </source>
</evidence>
<dbReference type="Gene3D" id="3.10.310.30">
    <property type="match status" value="1"/>
</dbReference>
<feature type="domain" description="DDH" evidence="6">
    <location>
        <begin position="78"/>
        <end position="228"/>
    </location>
</feature>
<dbReference type="AlphaFoldDB" id="A0A316E7S0"/>
<evidence type="ECO:0000256" key="4">
    <source>
        <dbReference type="ARBA" id="ARBA00022801"/>
    </source>
</evidence>
<reference evidence="9 12" key="2">
    <citation type="submission" date="2020-07" db="EMBL/GenBank/DDBJ databases">
        <title>The draft genome sequence of Maribacter polysiphoniae KCTC 22021.</title>
        <authorList>
            <person name="Mu L."/>
        </authorList>
    </citation>
    <scope>NUCLEOTIDE SEQUENCE [LARGE SCALE GENOMIC DNA]</scope>
    <source>
        <strain evidence="9 12">KCTC 22021</strain>
    </source>
</reference>
<dbReference type="GO" id="GO:0008409">
    <property type="term" value="F:5'-3' exonuclease activity"/>
    <property type="evidence" value="ECO:0007669"/>
    <property type="project" value="InterPro"/>
</dbReference>
<evidence type="ECO:0000259" key="6">
    <source>
        <dbReference type="Pfam" id="PF01368"/>
    </source>
</evidence>